<protein>
    <submittedName>
        <fullName evidence="2">Uncharacterized protein</fullName>
    </submittedName>
</protein>
<name>A0A1G9AMI2_9BACI</name>
<dbReference type="STRING" id="407036.SAMN05216243_2612"/>
<sequence length="186" mass="21788">MSSYHELKRKLDQWNKQTSDYLAQIEQLINKKQEETQYQTSSRLTGYFTSSMHAVHHKKQENVLLGDFYIKNNGMEAVRDLNICLRIQATTRFDFSGKYHLKNSNLNKNSFPSVWERVEQESEEDYWFKKIDDGILEPADTIAFPNFQLKWRADDNYAISIEGFVYCSLEKDGIPSLNQINVSGEI</sequence>
<dbReference type="Proteomes" id="UP000198694">
    <property type="component" value="Unassembled WGS sequence"/>
</dbReference>
<dbReference type="EMBL" id="FNFL01000004">
    <property type="protein sequence ID" value="SDK28497.1"/>
    <property type="molecule type" value="Genomic_DNA"/>
</dbReference>
<reference evidence="2 3" key="1">
    <citation type="submission" date="2016-10" db="EMBL/GenBank/DDBJ databases">
        <authorList>
            <person name="de Groot N.N."/>
        </authorList>
    </citation>
    <scope>NUCLEOTIDE SEQUENCE [LARGE SCALE GENOMIC DNA]</scope>
    <source>
        <strain evidence="2 3">CGMCC 1.6502</strain>
    </source>
</reference>
<dbReference type="OrthoDB" id="2679997at2"/>
<evidence type="ECO:0000313" key="2">
    <source>
        <dbReference type="EMBL" id="SDK28497.1"/>
    </source>
</evidence>
<dbReference type="AlphaFoldDB" id="A0A1G9AMI2"/>
<dbReference type="RefSeq" id="WP_093214963.1">
    <property type="nucleotide sequence ID" value="NZ_FNFL01000004.1"/>
</dbReference>
<accession>A0A1G9AMI2</accession>
<organism evidence="2 3">
    <name type="scientific">Sediminibacillus albus</name>
    <dbReference type="NCBI Taxonomy" id="407036"/>
    <lineage>
        <taxon>Bacteria</taxon>
        <taxon>Bacillati</taxon>
        <taxon>Bacillota</taxon>
        <taxon>Bacilli</taxon>
        <taxon>Bacillales</taxon>
        <taxon>Bacillaceae</taxon>
        <taxon>Sediminibacillus</taxon>
    </lineage>
</organism>
<gene>
    <name evidence="2" type="ORF">SAMN05216243_2612</name>
</gene>
<proteinExistence type="predicted"/>
<evidence type="ECO:0000313" key="3">
    <source>
        <dbReference type="Proteomes" id="UP000198694"/>
    </source>
</evidence>
<feature type="coiled-coil region" evidence="1">
    <location>
        <begin position="4"/>
        <end position="35"/>
    </location>
</feature>
<evidence type="ECO:0000256" key="1">
    <source>
        <dbReference type="SAM" id="Coils"/>
    </source>
</evidence>
<keyword evidence="1" id="KW-0175">Coiled coil</keyword>
<keyword evidence="3" id="KW-1185">Reference proteome</keyword>